<reference evidence="2 4" key="1">
    <citation type="journal article" date="2014" name="BMC Genomics">
        <title>Genome sequence of Anopheles sinensis provides insight into genetics basis of mosquito competence for malaria parasites.</title>
        <authorList>
            <person name="Zhou D."/>
            <person name="Zhang D."/>
            <person name="Ding G."/>
            <person name="Shi L."/>
            <person name="Hou Q."/>
            <person name="Ye Y."/>
            <person name="Xu Y."/>
            <person name="Zhou H."/>
            <person name="Xiong C."/>
            <person name="Li S."/>
            <person name="Yu J."/>
            <person name="Hong S."/>
            <person name="Yu X."/>
            <person name="Zou P."/>
            <person name="Chen C."/>
            <person name="Chang X."/>
            <person name="Wang W."/>
            <person name="Lv Y."/>
            <person name="Sun Y."/>
            <person name="Ma L."/>
            <person name="Shen B."/>
            <person name="Zhu C."/>
        </authorList>
    </citation>
    <scope>NUCLEOTIDE SEQUENCE [LARGE SCALE GENOMIC DNA]</scope>
</reference>
<proteinExistence type="predicted"/>
<evidence type="ECO:0000313" key="3">
    <source>
        <dbReference type="EnsemblMetazoa" id="ASIC005470-PA"/>
    </source>
</evidence>
<dbReference type="EnsemblMetazoa" id="ASIC005470-RA">
    <property type="protein sequence ID" value="ASIC005470-PA"/>
    <property type="gene ID" value="ASIC005470"/>
</dbReference>
<feature type="compositionally biased region" description="Basic and acidic residues" evidence="1">
    <location>
        <begin position="15"/>
        <end position="27"/>
    </location>
</feature>
<dbReference type="EMBL" id="ATLV01013772">
    <property type="status" value="NOT_ANNOTATED_CDS"/>
    <property type="molecule type" value="Genomic_DNA"/>
</dbReference>
<evidence type="ECO:0000256" key="1">
    <source>
        <dbReference type="SAM" id="MobiDB-lite"/>
    </source>
</evidence>
<dbReference type="AlphaFoldDB" id="A0A084VJM1"/>
<dbReference type="Proteomes" id="UP000030765">
    <property type="component" value="Unassembled WGS sequence"/>
</dbReference>
<dbReference type="EMBL" id="KE524890">
    <property type="protein sequence ID" value="KFB38165.1"/>
    <property type="molecule type" value="Genomic_DNA"/>
</dbReference>
<dbReference type="GO" id="GO:0016787">
    <property type="term" value="F:hydrolase activity"/>
    <property type="evidence" value="ECO:0007669"/>
    <property type="project" value="UniProtKB-KW"/>
</dbReference>
<reference evidence="3" key="2">
    <citation type="submission" date="2020-05" db="UniProtKB">
        <authorList>
            <consortium name="EnsemblMetazoa"/>
        </authorList>
    </citation>
    <scope>IDENTIFICATION</scope>
</reference>
<sequence length="54" mass="5702">MHVVGTRRRNGTAALRRECEDECERQGGPRSPVLGGLWVGADRVGGLVGTRGGV</sequence>
<accession>A0A084VJM1</accession>
<dbReference type="VEuPathDB" id="VectorBase:ASIC005470"/>
<feature type="region of interest" description="Disordered" evidence="1">
    <location>
        <begin position="1"/>
        <end position="31"/>
    </location>
</feature>
<keyword evidence="4" id="KW-1185">Reference proteome</keyword>
<name>A0A084VJM1_ANOSI</name>
<gene>
    <name evidence="2" type="ORF">ZHAS_00005470</name>
</gene>
<organism evidence="2">
    <name type="scientific">Anopheles sinensis</name>
    <name type="common">Mosquito</name>
    <dbReference type="NCBI Taxonomy" id="74873"/>
    <lineage>
        <taxon>Eukaryota</taxon>
        <taxon>Metazoa</taxon>
        <taxon>Ecdysozoa</taxon>
        <taxon>Arthropoda</taxon>
        <taxon>Hexapoda</taxon>
        <taxon>Insecta</taxon>
        <taxon>Pterygota</taxon>
        <taxon>Neoptera</taxon>
        <taxon>Endopterygota</taxon>
        <taxon>Diptera</taxon>
        <taxon>Nematocera</taxon>
        <taxon>Culicoidea</taxon>
        <taxon>Culicidae</taxon>
        <taxon>Anophelinae</taxon>
        <taxon>Anopheles</taxon>
    </lineage>
</organism>
<keyword evidence="2" id="KW-0378">Hydrolase</keyword>
<evidence type="ECO:0000313" key="4">
    <source>
        <dbReference type="Proteomes" id="UP000030765"/>
    </source>
</evidence>
<evidence type="ECO:0000313" key="2">
    <source>
        <dbReference type="EMBL" id="KFB38165.1"/>
    </source>
</evidence>
<protein>
    <submittedName>
        <fullName evidence="2 3">Amidohydrolase</fullName>
    </submittedName>
</protein>
<feature type="compositionally biased region" description="Basic residues" evidence="1">
    <location>
        <begin position="1"/>
        <end position="10"/>
    </location>
</feature>